<dbReference type="RefSeq" id="WP_184979060.1">
    <property type="nucleotide sequence ID" value="NZ_BAAALO010000111.1"/>
</dbReference>
<keyword evidence="3" id="KW-1185">Reference proteome</keyword>
<protein>
    <recommendedName>
        <fullName evidence="4">DUF4190 domain-containing protein</fullName>
    </recommendedName>
</protein>
<feature type="transmembrane region" description="Helical" evidence="1">
    <location>
        <begin position="58"/>
        <end position="82"/>
    </location>
</feature>
<dbReference type="Proteomes" id="UP000555564">
    <property type="component" value="Unassembled WGS sequence"/>
</dbReference>
<organism evidence="2 3">
    <name type="scientific">Sphaerisporangium rubeum</name>
    <dbReference type="NCBI Taxonomy" id="321317"/>
    <lineage>
        <taxon>Bacteria</taxon>
        <taxon>Bacillati</taxon>
        <taxon>Actinomycetota</taxon>
        <taxon>Actinomycetes</taxon>
        <taxon>Streptosporangiales</taxon>
        <taxon>Streptosporangiaceae</taxon>
        <taxon>Sphaerisporangium</taxon>
    </lineage>
</organism>
<dbReference type="AlphaFoldDB" id="A0A7X0IB09"/>
<evidence type="ECO:0000313" key="3">
    <source>
        <dbReference type="Proteomes" id="UP000555564"/>
    </source>
</evidence>
<gene>
    <name evidence="2" type="ORF">BJ992_001345</name>
</gene>
<proteinExistence type="predicted"/>
<feature type="transmembrane region" description="Helical" evidence="1">
    <location>
        <begin position="16"/>
        <end position="46"/>
    </location>
</feature>
<keyword evidence="1" id="KW-1133">Transmembrane helix</keyword>
<evidence type="ECO:0008006" key="4">
    <source>
        <dbReference type="Google" id="ProtNLM"/>
    </source>
</evidence>
<reference evidence="2 3" key="1">
    <citation type="submission" date="2020-08" db="EMBL/GenBank/DDBJ databases">
        <title>Sequencing the genomes of 1000 actinobacteria strains.</title>
        <authorList>
            <person name="Klenk H.-P."/>
        </authorList>
    </citation>
    <scope>NUCLEOTIDE SEQUENCE [LARGE SCALE GENOMIC DNA]</scope>
    <source>
        <strain evidence="2 3">DSM 44936</strain>
    </source>
</reference>
<comment type="caution">
    <text evidence="2">The sequence shown here is derived from an EMBL/GenBank/DDBJ whole genome shotgun (WGS) entry which is preliminary data.</text>
</comment>
<accession>A0A7X0IB09</accession>
<name>A0A7X0IB09_9ACTN</name>
<keyword evidence="1" id="KW-0812">Transmembrane</keyword>
<keyword evidence="1" id="KW-0472">Membrane</keyword>
<dbReference type="EMBL" id="JACHIU010000001">
    <property type="protein sequence ID" value="MBB6471914.1"/>
    <property type="molecule type" value="Genomic_DNA"/>
</dbReference>
<sequence length="135" mass="14251">MLPPAEPTGAEVGRRALLLAIGALALTMIVPVLGLALGVFALIVGFRAWRTLSRTRSSVLMPVLGSLLSAVSIALAASVTWFQTYFSGELTAYNDCMKGAGTTTAQQICVTQLEKSIEAKLPFVAPGTFRLPFPP</sequence>
<evidence type="ECO:0000313" key="2">
    <source>
        <dbReference type="EMBL" id="MBB6471914.1"/>
    </source>
</evidence>
<evidence type="ECO:0000256" key="1">
    <source>
        <dbReference type="SAM" id="Phobius"/>
    </source>
</evidence>